<keyword evidence="5" id="KW-0964">Secreted</keyword>
<dbReference type="InterPro" id="IPR001929">
    <property type="entry name" value="Germin"/>
</dbReference>
<feature type="domain" description="Cupin type-1" evidence="12">
    <location>
        <begin position="214"/>
        <end position="364"/>
    </location>
</feature>
<evidence type="ECO:0000256" key="11">
    <source>
        <dbReference type="SAM" id="SignalP"/>
    </source>
</evidence>
<feature type="chain" id="PRO_5041921405" description="Cupin type-1 domain-containing protein" evidence="11">
    <location>
        <begin position="19"/>
        <end position="370"/>
    </location>
</feature>
<dbReference type="InterPro" id="IPR014710">
    <property type="entry name" value="RmlC-like_jellyroll"/>
</dbReference>
<evidence type="ECO:0000256" key="7">
    <source>
        <dbReference type="ARBA" id="ARBA00022729"/>
    </source>
</evidence>
<dbReference type="SUPFAM" id="SSF51182">
    <property type="entry name" value="RmlC-like cupins"/>
    <property type="match status" value="2"/>
</dbReference>
<dbReference type="PRINTS" id="PR00325">
    <property type="entry name" value="GERMIN"/>
</dbReference>
<feature type="domain" description="Cupin type-1" evidence="12">
    <location>
        <begin position="60"/>
        <end position="172"/>
    </location>
</feature>
<dbReference type="FunFam" id="2.60.120.10:FF:000005">
    <property type="entry name" value="Germin-like protein subfamily 1 member 8"/>
    <property type="match status" value="1"/>
</dbReference>
<dbReference type="GO" id="GO:0048046">
    <property type="term" value="C:apoplast"/>
    <property type="evidence" value="ECO:0007669"/>
    <property type="project" value="UniProtKB-SubCell"/>
</dbReference>
<dbReference type="InterPro" id="IPR011051">
    <property type="entry name" value="RmlC_Cupin_sf"/>
</dbReference>
<dbReference type="InterPro" id="IPR006045">
    <property type="entry name" value="Cupin_1"/>
</dbReference>
<dbReference type="AlphaFoldDB" id="A0AAE0DU95"/>
<evidence type="ECO:0000313" key="14">
    <source>
        <dbReference type="Proteomes" id="UP001281410"/>
    </source>
</evidence>
<keyword evidence="14" id="KW-1185">Reference proteome</keyword>
<dbReference type="Pfam" id="PF00190">
    <property type="entry name" value="Cupin_1"/>
    <property type="match status" value="2"/>
</dbReference>
<dbReference type="Gene3D" id="2.60.120.10">
    <property type="entry name" value="Jelly Rolls"/>
    <property type="match status" value="3"/>
</dbReference>
<comment type="subcellular location">
    <subcellularLocation>
        <location evidence="2">Secreted</location>
        <location evidence="2">Extracellular space</location>
        <location evidence="2">Apoplast</location>
    </subcellularLocation>
</comment>
<organism evidence="13 14">
    <name type="scientific">Dipteronia sinensis</name>
    <dbReference type="NCBI Taxonomy" id="43782"/>
    <lineage>
        <taxon>Eukaryota</taxon>
        <taxon>Viridiplantae</taxon>
        <taxon>Streptophyta</taxon>
        <taxon>Embryophyta</taxon>
        <taxon>Tracheophyta</taxon>
        <taxon>Spermatophyta</taxon>
        <taxon>Magnoliopsida</taxon>
        <taxon>eudicotyledons</taxon>
        <taxon>Gunneridae</taxon>
        <taxon>Pentapetalae</taxon>
        <taxon>rosids</taxon>
        <taxon>malvids</taxon>
        <taxon>Sapindales</taxon>
        <taxon>Sapindaceae</taxon>
        <taxon>Hippocastanoideae</taxon>
        <taxon>Acereae</taxon>
        <taxon>Dipteronia</taxon>
    </lineage>
</organism>
<dbReference type="PROSITE" id="PS00725">
    <property type="entry name" value="GERMIN"/>
    <property type="match status" value="1"/>
</dbReference>
<keyword evidence="4" id="KW-0052">Apoplast</keyword>
<keyword evidence="9" id="KW-0325">Glycoprotein</keyword>
<feature type="signal peptide" evidence="11">
    <location>
        <begin position="1"/>
        <end position="18"/>
    </location>
</feature>
<sequence>MAVKYLLLGLIFLTSCGAFASDDPTPLQDFCVADLRAPVLVNGYVCKDPKLVIAEDFYTSELHLERNISDSCGSGSDSISVIQVPGLNTLGISMGRVDLDSWVLKKGDVFVIPKGLVHFQRNIGNGHAVALTAFNSQNRGVVTVGNVVFGSKPSISSDLLAKSFQIQDLLCEIAGEVRPHLFAAEGGWSIPTVLVNGYVCKDPKLVIAEDFYTSELHLERNISDSCGSGSDSISVIQVPGLNTLGISMGRVDLDSWGVIAPHYHPRASEIITVLQGTIETGFVTSNPENRLISKVLKKGDVFVIPKGLVHFQRNIGNGHAVALTAFNSQNRGVVTVGNAVFGSKPSISSDLLAKSFQVDENVIHQLQAKF</sequence>
<dbReference type="PROSITE" id="PS51257">
    <property type="entry name" value="PROKAR_LIPOPROTEIN"/>
    <property type="match status" value="1"/>
</dbReference>
<dbReference type="GO" id="GO:0030145">
    <property type="term" value="F:manganese ion binding"/>
    <property type="evidence" value="ECO:0007669"/>
    <property type="project" value="InterPro"/>
</dbReference>
<reference evidence="13" key="1">
    <citation type="journal article" date="2023" name="Plant J.">
        <title>Genome sequences and population genomics provide insights into the demographic history, inbreeding, and mutation load of two 'living fossil' tree species of Dipteronia.</title>
        <authorList>
            <person name="Feng Y."/>
            <person name="Comes H.P."/>
            <person name="Chen J."/>
            <person name="Zhu S."/>
            <person name="Lu R."/>
            <person name="Zhang X."/>
            <person name="Li P."/>
            <person name="Qiu J."/>
            <person name="Olsen K.M."/>
            <person name="Qiu Y."/>
        </authorList>
    </citation>
    <scope>NUCLEOTIDE SEQUENCE</scope>
    <source>
        <strain evidence="13">NBL</strain>
    </source>
</reference>
<dbReference type="EMBL" id="JANJYJ010000009">
    <property type="protein sequence ID" value="KAK3188725.1"/>
    <property type="molecule type" value="Genomic_DNA"/>
</dbReference>
<evidence type="ECO:0000313" key="13">
    <source>
        <dbReference type="EMBL" id="KAK3188725.1"/>
    </source>
</evidence>
<dbReference type="Proteomes" id="UP001281410">
    <property type="component" value="Unassembled WGS sequence"/>
</dbReference>
<keyword evidence="7 11" id="KW-0732">Signal</keyword>
<evidence type="ECO:0000256" key="5">
    <source>
        <dbReference type="ARBA" id="ARBA00022525"/>
    </source>
</evidence>
<evidence type="ECO:0000256" key="10">
    <source>
        <dbReference type="ARBA" id="ARBA00023211"/>
    </source>
</evidence>
<evidence type="ECO:0000256" key="3">
    <source>
        <dbReference type="ARBA" id="ARBA00007456"/>
    </source>
</evidence>
<evidence type="ECO:0000259" key="12">
    <source>
        <dbReference type="SMART" id="SM00835"/>
    </source>
</evidence>
<comment type="function">
    <text evidence="1">May play a role in plant defense. Probably has no oxalate oxidase activity even if the active site is conserved.</text>
</comment>
<evidence type="ECO:0000256" key="4">
    <source>
        <dbReference type="ARBA" id="ARBA00022523"/>
    </source>
</evidence>
<dbReference type="PANTHER" id="PTHR31238">
    <property type="entry name" value="GERMIN-LIKE PROTEIN SUBFAMILY 3 MEMBER 3"/>
    <property type="match status" value="1"/>
</dbReference>
<protein>
    <recommendedName>
        <fullName evidence="12">Cupin type-1 domain-containing protein</fullName>
    </recommendedName>
</protein>
<evidence type="ECO:0000256" key="8">
    <source>
        <dbReference type="ARBA" id="ARBA00023157"/>
    </source>
</evidence>
<accession>A0AAE0DU95</accession>
<evidence type="ECO:0000256" key="1">
    <source>
        <dbReference type="ARBA" id="ARBA00003629"/>
    </source>
</evidence>
<keyword evidence="10" id="KW-0464">Manganese</keyword>
<evidence type="ECO:0000256" key="6">
    <source>
        <dbReference type="ARBA" id="ARBA00022723"/>
    </source>
</evidence>
<dbReference type="InterPro" id="IPR019780">
    <property type="entry name" value="Germin_Mn-BS"/>
</dbReference>
<dbReference type="CDD" id="cd02241">
    <property type="entry name" value="cupin_OxOx"/>
    <property type="match status" value="2"/>
</dbReference>
<evidence type="ECO:0000256" key="2">
    <source>
        <dbReference type="ARBA" id="ARBA00004271"/>
    </source>
</evidence>
<gene>
    <name evidence="13" type="ORF">Dsin_028286</name>
</gene>
<proteinExistence type="inferred from homology"/>
<keyword evidence="8" id="KW-1015">Disulfide bond</keyword>
<comment type="similarity">
    <text evidence="3">Belongs to the germin family.</text>
</comment>
<evidence type="ECO:0000256" key="9">
    <source>
        <dbReference type="ARBA" id="ARBA00023180"/>
    </source>
</evidence>
<keyword evidence="6" id="KW-0479">Metal-binding</keyword>
<dbReference type="SMART" id="SM00835">
    <property type="entry name" value="Cupin_1"/>
    <property type="match status" value="2"/>
</dbReference>
<comment type="caution">
    <text evidence="13">The sequence shown here is derived from an EMBL/GenBank/DDBJ whole genome shotgun (WGS) entry which is preliminary data.</text>
</comment>
<name>A0AAE0DU95_9ROSI</name>